<feature type="compositionally biased region" description="Polar residues" evidence="1">
    <location>
        <begin position="59"/>
        <end position="84"/>
    </location>
</feature>
<evidence type="ECO:0000256" key="1">
    <source>
        <dbReference type="SAM" id="MobiDB-lite"/>
    </source>
</evidence>
<accession>A0A914YQI0</accession>
<keyword evidence="2" id="KW-1185">Reference proteome</keyword>
<dbReference type="AlphaFoldDB" id="A0A914YQI0"/>
<protein>
    <submittedName>
        <fullName evidence="3">Exophilin 5</fullName>
    </submittedName>
</protein>
<name>A0A914YQI0_9BILA</name>
<proteinExistence type="predicted"/>
<dbReference type="Proteomes" id="UP000887577">
    <property type="component" value="Unplaced"/>
</dbReference>
<organism evidence="2 3">
    <name type="scientific">Panagrolaimus superbus</name>
    <dbReference type="NCBI Taxonomy" id="310955"/>
    <lineage>
        <taxon>Eukaryota</taxon>
        <taxon>Metazoa</taxon>
        <taxon>Ecdysozoa</taxon>
        <taxon>Nematoda</taxon>
        <taxon>Chromadorea</taxon>
        <taxon>Rhabditida</taxon>
        <taxon>Tylenchina</taxon>
        <taxon>Panagrolaimomorpha</taxon>
        <taxon>Panagrolaimoidea</taxon>
        <taxon>Panagrolaimidae</taxon>
        <taxon>Panagrolaimus</taxon>
    </lineage>
</organism>
<feature type="region of interest" description="Disordered" evidence="1">
    <location>
        <begin position="1"/>
        <end position="84"/>
    </location>
</feature>
<evidence type="ECO:0000313" key="2">
    <source>
        <dbReference type="Proteomes" id="UP000887577"/>
    </source>
</evidence>
<feature type="region of interest" description="Disordered" evidence="1">
    <location>
        <begin position="179"/>
        <end position="199"/>
    </location>
</feature>
<evidence type="ECO:0000313" key="3">
    <source>
        <dbReference type="WBParaSite" id="PSU_v2.g3065.t1"/>
    </source>
</evidence>
<feature type="compositionally biased region" description="Polar residues" evidence="1">
    <location>
        <begin position="1"/>
        <end position="37"/>
    </location>
</feature>
<reference evidence="3" key="1">
    <citation type="submission" date="2022-11" db="UniProtKB">
        <authorList>
            <consortium name="WormBaseParasite"/>
        </authorList>
    </citation>
    <scope>IDENTIFICATION</scope>
</reference>
<dbReference type="WBParaSite" id="PSU_v2.g3065.t1">
    <property type="protein sequence ID" value="PSU_v2.g3065.t1"/>
    <property type="gene ID" value="PSU_v2.g3065"/>
</dbReference>
<sequence length="273" mass="30753">MLNNFSHELQNSIKPNQQQFGEVDNYQSYSTFQQYPTTPLPTAISSKHSSAIPPIPPVRTSSLKQQSIQHQNRSKTSSDYSVETRQATFENPSFCSNNENSQKTSKNIVVSDSIDSGGAPSNAKYNFKQQIIKDKNLPIENQLEPNDPPAFHKYFRIYPAINLHKNSYHSKISNLDKNGNEKNFNSTTSFSGKRPQRGGFSCTVNDQIKHYPSPKNGRNYLQSKNNQQLDACSKKSESRSQIISSPEEIGNIIIKNDNAEIKIMGGKVLSQYE</sequence>
<feature type="compositionally biased region" description="Polar residues" evidence="1">
    <location>
        <begin position="179"/>
        <end position="191"/>
    </location>
</feature>